<evidence type="ECO:0000313" key="3">
    <source>
        <dbReference type="Proteomes" id="UP000526501"/>
    </source>
</evidence>
<dbReference type="InterPro" id="IPR011051">
    <property type="entry name" value="RmlC_Cupin_sf"/>
</dbReference>
<dbReference type="RefSeq" id="WP_185658737.1">
    <property type="nucleotide sequence ID" value="NZ_CAWPOO010000005.1"/>
</dbReference>
<dbReference type="Gene3D" id="2.60.120.10">
    <property type="entry name" value="Jelly Rolls"/>
    <property type="match status" value="1"/>
</dbReference>
<organism evidence="2 3">
    <name type="scientific">Pelagicoccus albus</name>
    <dbReference type="NCBI Taxonomy" id="415222"/>
    <lineage>
        <taxon>Bacteria</taxon>
        <taxon>Pseudomonadati</taxon>
        <taxon>Verrucomicrobiota</taxon>
        <taxon>Opitutia</taxon>
        <taxon>Puniceicoccales</taxon>
        <taxon>Pelagicoccaceae</taxon>
        <taxon>Pelagicoccus</taxon>
    </lineage>
</organism>
<evidence type="ECO:0000259" key="1">
    <source>
        <dbReference type="Pfam" id="PF06172"/>
    </source>
</evidence>
<dbReference type="InterPro" id="IPR009327">
    <property type="entry name" value="Cupin_DUF985"/>
</dbReference>
<protein>
    <submittedName>
        <fullName evidence="2">Cupin domain-containing protein</fullName>
    </submittedName>
</protein>
<dbReference type="AlphaFoldDB" id="A0A7X1B392"/>
<dbReference type="InterPro" id="IPR014710">
    <property type="entry name" value="RmlC-like_jellyroll"/>
</dbReference>
<dbReference type="PANTHER" id="PTHR33387:SF3">
    <property type="entry name" value="DUF985 DOMAIN-CONTAINING PROTEIN"/>
    <property type="match status" value="1"/>
</dbReference>
<keyword evidence="3" id="KW-1185">Reference proteome</keyword>
<feature type="domain" description="DUF985" evidence="1">
    <location>
        <begin position="3"/>
        <end position="135"/>
    </location>
</feature>
<accession>A0A7X1B392</accession>
<dbReference type="Proteomes" id="UP000526501">
    <property type="component" value="Unassembled WGS sequence"/>
</dbReference>
<dbReference type="EMBL" id="JACHVC010000005">
    <property type="protein sequence ID" value="MBC2604841.1"/>
    <property type="molecule type" value="Genomic_DNA"/>
</dbReference>
<dbReference type="InterPro" id="IPR039935">
    <property type="entry name" value="YML079W-like"/>
</dbReference>
<dbReference type="PANTHER" id="PTHR33387">
    <property type="entry name" value="RMLC-LIKE JELLY ROLL FOLD PROTEIN"/>
    <property type="match status" value="1"/>
</dbReference>
<reference evidence="2 3" key="1">
    <citation type="submission" date="2020-07" db="EMBL/GenBank/DDBJ databases">
        <authorList>
            <person name="Feng X."/>
        </authorList>
    </citation>
    <scope>NUCLEOTIDE SEQUENCE [LARGE SCALE GENOMIC DNA]</scope>
    <source>
        <strain evidence="2 3">JCM23202</strain>
    </source>
</reference>
<dbReference type="CDD" id="cd06121">
    <property type="entry name" value="cupin_YML079wp"/>
    <property type="match status" value="1"/>
</dbReference>
<name>A0A7X1B392_9BACT</name>
<dbReference type="Pfam" id="PF06172">
    <property type="entry name" value="Cupin_5"/>
    <property type="match status" value="1"/>
</dbReference>
<proteinExistence type="predicted"/>
<comment type="caution">
    <text evidence="2">The sequence shown here is derived from an EMBL/GenBank/DDBJ whole genome shotgun (WGS) entry which is preliminary data.</text>
</comment>
<evidence type="ECO:0000313" key="2">
    <source>
        <dbReference type="EMBL" id="MBC2604841.1"/>
    </source>
</evidence>
<dbReference type="SUPFAM" id="SSF51182">
    <property type="entry name" value="RmlC-like cupins"/>
    <property type="match status" value="1"/>
</dbReference>
<gene>
    <name evidence="2" type="ORF">H5P27_02180</name>
</gene>
<sequence>MESLIEGLGLERIEHEGGFFKRIHTGEANVDGRPLSTTIYALFTQEEFSALHRLDVVEQFFFVDGDPFDVFRINPDGSTSEATLGLDTGKGESPHQVFEPGCWFGGIPADSGSKGWTLMCCVVTPGFDWKGFELANRDELLEAYPQYGDAIRRLTRV</sequence>